<name>A0ABD0PU43_CIRMR</name>
<sequence>AIWGLQWKITRQARPRGPPIPQHARSLRPPQGGLDFSFGAPEGDEISVAASEGGLSLSHAEASTGLPPSGFVAQSEAEAEMAAVLARATESIGLEYVAPPSPKRSRLDDWFLGSECADLPRSTPVPFFPEVHEELTNHTRFAGAFALTTLDGGAARGYVDIPQ</sequence>
<feature type="region of interest" description="Disordered" evidence="1">
    <location>
        <begin position="13"/>
        <end position="43"/>
    </location>
</feature>
<gene>
    <name evidence="2" type="ORF">M9458_026206</name>
</gene>
<keyword evidence="3" id="KW-1185">Reference proteome</keyword>
<evidence type="ECO:0000313" key="3">
    <source>
        <dbReference type="Proteomes" id="UP001529510"/>
    </source>
</evidence>
<organism evidence="2 3">
    <name type="scientific">Cirrhinus mrigala</name>
    <name type="common">Mrigala</name>
    <dbReference type="NCBI Taxonomy" id="683832"/>
    <lineage>
        <taxon>Eukaryota</taxon>
        <taxon>Metazoa</taxon>
        <taxon>Chordata</taxon>
        <taxon>Craniata</taxon>
        <taxon>Vertebrata</taxon>
        <taxon>Euteleostomi</taxon>
        <taxon>Actinopterygii</taxon>
        <taxon>Neopterygii</taxon>
        <taxon>Teleostei</taxon>
        <taxon>Ostariophysi</taxon>
        <taxon>Cypriniformes</taxon>
        <taxon>Cyprinidae</taxon>
        <taxon>Labeoninae</taxon>
        <taxon>Labeonini</taxon>
        <taxon>Cirrhinus</taxon>
    </lineage>
</organism>
<protein>
    <submittedName>
        <fullName evidence="2">Uncharacterized protein</fullName>
    </submittedName>
</protein>
<reference evidence="2 3" key="1">
    <citation type="submission" date="2024-05" db="EMBL/GenBank/DDBJ databases">
        <title>Genome sequencing and assembly of Indian major carp, Cirrhinus mrigala (Hamilton, 1822).</title>
        <authorList>
            <person name="Mohindra V."/>
            <person name="Chowdhury L.M."/>
            <person name="Lal K."/>
            <person name="Jena J.K."/>
        </authorList>
    </citation>
    <scope>NUCLEOTIDE SEQUENCE [LARGE SCALE GENOMIC DNA]</scope>
    <source>
        <strain evidence="2">CM1030</strain>
        <tissue evidence="2">Blood</tissue>
    </source>
</reference>
<dbReference type="Proteomes" id="UP001529510">
    <property type="component" value="Unassembled WGS sequence"/>
</dbReference>
<feature type="non-terminal residue" evidence="2">
    <location>
        <position position="1"/>
    </location>
</feature>
<evidence type="ECO:0000313" key="2">
    <source>
        <dbReference type="EMBL" id="KAL0177312.1"/>
    </source>
</evidence>
<comment type="caution">
    <text evidence="2">The sequence shown here is derived from an EMBL/GenBank/DDBJ whole genome shotgun (WGS) entry which is preliminary data.</text>
</comment>
<dbReference type="AlphaFoldDB" id="A0ABD0PU43"/>
<evidence type="ECO:0000256" key="1">
    <source>
        <dbReference type="SAM" id="MobiDB-lite"/>
    </source>
</evidence>
<dbReference type="EMBL" id="JAMKFB020000013">
    <property type="protein sequence ID" value="KAL0177312.1"/>
    <property type="molecule type" value="Genomic_DNA"/>
</dbReference>
<accession>A0ABD0PU43</accession>
<proteinExistence type="predicted"/>
<feature type="non-terminal residue" evidence="2">
    <location>
        <position position="163"/>
    </location>
</feature>